<dbReference type="Pfam" id="PF24621">
    <property type="entry name" value="DHQS_C"/>
    <property type="match status" value="1"/>
</dbReference>
<keyword evidence="13 18" id="KW-0862">Zinc</keyword>
<comment type="cofactor">
    <cofactor evidence="2 18">
        <name>NAD(+)</name>
        <dbReference type="ChEBI" id="CHEBI:57540"/>
    </cofactor>
</comment>
<evidence type="ECO:0000256" key="13">
    <source>
        <dbReference type="ARBA" id="ARBA00022833"/>
    </source>
</evidence>
<dbReference type="RefSeq" id="WP_136552693.1">
    <property type="nucleotide sequence ID" value="NZ_STGJ01000007.1"/>
</dbReference>
<dbReference type="Pfam" id="PF01761">
    <property type="entry name" value="DHQ_synthase"/>
    <property type="match status" value="1"/>
</dbReference>
<comment type="function">
    <text evidence="3 18">Catalyzes the conversion of 3-deoxy-D-arabino-heptulosonate 7-phosphate (DAHP) to dehydroquinate (DHQ).</text>
</comment>
<evidence type="ECO:0000256" key="10">
    <source>
        <dbReference type="ARBA" id="ARBA00022605"/>
    </source>
</evidence>
<dbReference type="OrthoDB" id="9806583at2"/>
<feature type="binding site" evidence="18">
    <location>
        <begin position="105"/>
        <end position="109"/>
    </location>
    <ligand>
        <name>NAD(+)</name>
        <dbReference type="ChEBI" id="CHEBI:57540"/>
    </ligand>
</feature>
<feature type="domain" description="3-dehydroquinate synthase N-terminal" evidence="19">
    <location>
        <begin position="67"/>
        <end position="179"/>
    </location>
</feature>
<comment type="cofactor">
    <cofactor evidence="18">
        <name>Co(2+)</name>
        <dbReference type="ChEBI" id="CHEBI:48828"/>
    </cofactor>
    <cofactor evidence="18">
        <name>Zn(2+)</name>
        <dbReference type="ChEBI" id="CHEBI:29105"/>
    </cofactor>
    <text evidence="18">Binds 1 divalent metal cation per subunit. Can use either Co(2+) or Zn(2+).</text>
</comment>
<dbReference type="GO" id="GO:0005737">
    <property type="term" value="C:cytoplasm"/>
    <property type="evidence" value="ECO:0007669"/>
    <property type="project" value="UniProtKB-SubCell"/>
</dbReference>
<dbReference type="SUPFAM" id="SSF56796">
    <property type="entry name" value="Dehydroquinate synthase-like"/>
    <property type="match status" value="1"/>
</dbReference>
<keyword evidence="16 18" id="KW-0456">Lyase</keyword>
<dbReference type="InterPro" id="IPR050071">
    <property type="entry name" value="Dehydroquinate_synthase"/>
</dbReference>
<dbReference type="GO" id="GO:0046872">
    <property type="term" value="F:metal ion binding"/>
    <property type="evidence" value="ECO:0007669"/>
    <property type="project" value="UniProtKB-KW"/>
</dbReference>
<comment type="subcellular location">
    <subcellularLocation>
        <location evidence="4 18">Cytoplasm</location>
    </subcellularLocation>
</comment>
<dbReference type="Gene3D" id="3.40.50.1970">
    <property type="match status" value="1"/>
</dbReference>
<evidence type="ECO:0000256" key="7">
    <source>
        <dbReference type="ARBA" id="ARBA00013031"/>
    </source>
</evidence>
<dbReference type="CDD" id="cd08195">
    <property type="entry name" value="DHQS"/>
    <property type="match status" value="1"/>
</dbReference>
<evidence type="ECO:0000256" key="2">
    <source>
        <dbReference type="ARBA" id="ARBA00001911"/>
    </source>
</evidence>
<sequence>MRTLDLVLPDTRYPIHIGQGLLDQGGLIARVLPQQKAMIVSNETVAPLYLERLRAALAREGVETLTVVLPDGEDYKDWATLNRIFDALLKAGCERKTALIALGGGVVGDMTGFAAACYQRGVPFVQVPTTLLAQVDSSVGGKTAINHPQGKNMIGAFYQPRAVIADMDLLDTLPDRELSAGLAEVVKYGLLGDAAFFGWLEDNMALLRARDKQALAYAVEHCCRMKADIVGQDEKEQGVRALLNLGHTFGHAIEAGLGFGVWLHGEAVAAGMLLAADTSRALGWISNDDVVRTETLLAAAGLPTRAPDLGAERWMSLMSHDKKAENGSVRYVLLKEIGYAVVANAPTDIVNSILCGKFIQHSLKV</sequence>
<dbReference type="PANTHER" id="PTHR43622:SF7">
    <property type="entry name" value="3-DEHYDROQUINATE SYNTHASE, CHLOROPLASTIC"/>
    <property type="match status" value="1"/>
</dbReference>
<evidence type="ECO:0000256" key="17">
    <source>
        <dbReference type="ARBA" id="ARBA00023285"/>
    </source>
</evidence>
<evidence type="ECO:0000313" key="21">
    <source>
        <dbReference type="EMBL" id="TIC83448.1"/>
    </source>
</evidence>
<evidence type="ECO:0000259" key="20">
    <source>
        <dbReference type="Pfam" id="PF24621"/>
    </source>
</evidence>
<evidence type="ECO:0000256" key="9">
    <source>
        <dbReference type="ARBA" id="ARBA00022490"/>
    </source>
</evidence>
<keyword evidence="22" id="KW-1185">Reference proteome</keyword>
<dbReference type="UniPathway" id="UPA00053">
    <property type="reaction ID" value="UER00085"/>
</dbReference>
<keyword evidence="17 18" id="KW-0170">Cobalt</keyword>
<dbReference type="PANTHER" id="PTHR43622">
    <property type="entry name" value="3-DEHYDROQUINATE SYNTHASE"/>
    <property type="match status" value="1"/>
</dbReference>
<dbReference type="AlphaFoldDB" id="A0A4T0UWV3"/>
<dbReference type="EMBL" id="STGJ01000007">
    <property type="protein sequence ID" value="TIC83448.1"/>
    <property type="molecule type" value="Genomic_DNA"/>
</dbReference>
<feature type="binding site" evidence="18">
    <location>
        <position position="247"/>
    </location>
    <ligand>
        <name>Zn(2+)</name>
        <dbReference type="ChEBI" id="CHEBI:29105"/>
    </ligand>
</feature>
<dbReference type="GO" id="GO:0009073">
    <property type="term" value="P:aromatic amino acid family biosynthetic process"/>
    <property type="evidence" value="ECO:0007669"/>
    <property type="project" value="UniProtKB-KW"/>
</dbReference>
<evidence type="ECO:0000256" key="16">
    <source>
        <dbReference type="ARBA" id="ARBA00023239"/>
    </source>
</evidence>
<feature type="domain" description="3-dehydroquinate synthase C-terminal" evidence="20">
    <location>
        <begin position="181"/>
        <end position="324"/>
    </location>
</feature>
<comment type="caution">
    <text evidence="18">Lacks conserved residue(s) required for the propagation of feature annotation.</text>
</comment>
<dbReference type="PIRSF" id="PIRSF001455">
    <property type="entry name" value="DHQ_synth"/>
    <property type="match status" value="1"/>
</dbReference>
<dbReference type="Gene3D" id="1.20.1090.10">
    <property type="entry name" value="Dehydroquinate synthase-like - alpha domain"/>
    <property type="match status" value="1"/>
</dbReference>
<keyword evidence="14 18" id="KW-0520">NAD</keyword>
<dbReference type="HAMAP" id="MF_00110">
    <property type="entry name" value="DHQ_synthase"/>
    <property type="match status" value="1"/>
</dbReference>
<feature type="binding site" evidence="18">
    <location>
        <position position="151"/>
    </location>
    <ligand>
        <name>NAD(+)</name>
        <dbReference type="ChEBI" id="CHEBI:57540"/>
    </ligand>
</feature>
<evidence type="ECO:0000313" key="22">
    <source>
        <dbReference type="Proteomes" id="UP000308891"/>
    </source>
</evidence>
<comment type="caution">
    <text evidence="21">The sequence shown here is derived from an EMBL/GenBank/DDBJ whole genome shotgun (WGS) entry which is preliminary data.</text>
</comment>
<feature type="binding site" evidence="18">
    <location>
        <begin position="71"/>
        <end position="76"/>
    </location>
    <ligand>
        <name>NAD(+)</name>
        <dbReference type="ChEBI" id="CHEBI:57540"/>
    </ligand>
</feature>
<comment type="catalytic activity">
    <reaction evidence="1 18">
        <text>7-phospho-2-dehydro-3-deoxy-D-arabino-heptonate = 3-dehydroquinate + phosphate</text>
        <dbReference type="Rhea" id="RHEA:21968"/>
        <dbReference type="ChEBI" id="CHEBI:32364"/>
        <dbReference type="ChEBI" id="CHEBI:43474"/>
        <dbReference type="ChEBI" id="CHEBI:58394"/>
        <dbReference type="EC" id="4.2.3.4"/>
    </reaction>
</comment>
<dbReference type="InterPro" id="IPR030960">
    <property type="entry name" value="DHQS/DOIS_N"/>
</dbReference>
<dbReference type="Proteomes" id="UP000308891">
    <property type="component" value="Unassembled WGS sequence"/>
</dbReference>
<comment type="similarity">
    <text evidence="6 18">Belongs to the sugar phosphate cyclases superfamily. Dehydroquinate synthase family.</text>
</comment>
<dbReference type="EC" id="4.2.3.4" evidence="7 18"/>
<evidence type="ECO:0000256" key="15">
    <source>
        <dbReference type="ARBA" id="ARBA00023141"/>
    </source>
</evidence>
<evidence type="ECO:0000256" key="6">
    <source>
        <dbReference type="ARBA" id="ARBA00005412"/>
    </source>
</evidence>
<evidence type="ECO:0000256" key="8">
    <source>
        <dbReference type="ARBA" id="ARBA00017684"/>
    </source>
</evidence>
<proteinExistence type="inferred from homology"/>
<feature type="binding site" evidence="18">
    <location>
        <begin position="129"/>
        <end position="130"/>
    </location>
    <ligand>
        <name>NAD(+)</name>
        <dbReference type="ChEBI" id="CHEBI:57540"/>
    </ligand>
</feature>
<evidence type="ECO:0000256" key="12">
    <source>
        <dbReference type="ARBA" id="ARBA00022741"/>
    </source>
</evidence>
<accession>A0A4T0UWV3</accession>
<evidence type="ECO:0000256" key="1">
    <source>
        <dbReference type="ARBA" id="ARBA00001393"/>
    </source>
</evidence>
<feature type="binding site" evidence="18">
    <location>
        <position position="264"/>
    </location>
    <ligand>
        <name>Zn(2+)</name>
        <dbReference type="ChEBI" id="CHEBI:29105"/>
    </ligand>
</feature>
<keyword evidence="15 18" id="KW-0057">Aromatic amino acid biosynthesis</keyword>
<evidence type="ECO:0000259" key="19">
    <source>
        <dbReference type="Pfam" id="PF01761"/>
    </source>
</evidence>
<reference evidence="21 22" key="1">
    <citation type="submission" date="2019-04" db="EMBL/GenBank/DDBJ databases">
        <title>Crenobacter sp. nov.</title>
        <authorList>
            <person name="Shi S."/>
        </authorList>
    </citation>
    <scope>NUCLEOTIDE SEQUENCE [LARGE SCALE GENOMIC DNA]</scope>
    <source>
        <strain evidence="21 22">GY 70310</strain>
    </source>
</reference>
<dbReference type="NCBIfam" id="TIGR01357">
    <property type="entry name" value="aroB"/>
    <property type="match status" value="1"/>
</dbReference>
<evidence type="ECO:0000256" key="5">
    <source>
        <dbReference type="ARBA" id="ARBA00004661"/>
    </source>
</evidence>
<evidence type="ECO:0000256" key="11">
    <source>
        <dbReference type="ARBA" id="ARBA00022723"/>
    </source>
</evidence>
<dbReference type="InterPro" id="IPR016037">
    <property type="entry name" value="DHQ_synth_AroB"/>
</dbReference>
<dbReference type="GO" id="GO:0008652">
    <property type="term" value="P:amino acid biosynthetic process"/>
    <property type="evidence" value="ECO:0007669"/>
    <property type="project" value="UniProtKB-KW"/>
</dbReference>
<dbReference type="GO" id="GO:0003856">
    <property type="term" value="F:3-dehydroquinate synthase activity"/>
    <property type="evidence" value="ECO:0007669"/>
    <property type="project" value="UniProtKB-UniRule"/>
</dbReference>
<dbReference type="GO" id="GO:0000166">
    <property type="term" value="F:nucleotide binding"/>
    <property type="evidence" value="ECO:0007669"/>
    <property type="project" value="UniProtKB-KW"/>
</dbReference>
<evidence type="ECO:0000256" key="3">
    <source>
        <dbReference type="ARBA" id="ARBA00003485"/>
    </source>
</evidence>
<feature type="binding site" evidence="18">
    <location>
        <position position="184"/>
    </location>
    <ligand>
        <name>Zn(2+)</name>
        <dbReference type="ChEBI" id="CHEBI:29105"/>
    </ligand>
</feature>
<dbReference type="InterPro" id="IPR056179">
    <property type="entry name" value="DHQS_C"/>
</dbReference>
<keyword evidence="10 18" id="KW-0028">Amino-acid biosynthesis</keyword>
<dbReference type="GO" id="GO:0009423">
    <property type="term" value="P:chorismate biosynthetic process"/>
    <property type="evidence" value="ECO:0007669"/>
    <property type="project" value="UniProtKB-UniRule"/>
</dbReference>
<dbReference type="FunFam" id="3.40.50.1970:FF:000001">
    <property type="entry name" value="3-dehydroquinate synthase"/>
    <property type="match status" value="1"/>
</dbReference>
<gene>
    <name evidence="18 21" type="primary">aroB</name>
    <name evidence="21" type="ORF">E5K04_07775</name>
</gene>
<evidence type="ECO:0000256" key="14">
    <source>
        <dbReference type="ARBA" id="ARBA00023027"/>
    </source>
</evidence>
<keyword evidence="9 18" id="KW-0963">Cytoplasm</keyword>
<keyword evidence="12 18" id="KW-0547">Nucleotide-binding</keyword>
<protein>
    <recommendedName>
        <fullName evidence="8 18">3-dehydroquinate synthase</fullName>
        <shortName evidence="18">DHQS</shortName>
        <ecNumber evidence="7 18">4.2.3.4</ecNumber>
    </recommendedName>
</protein>
<dbReference type="InterPro" id="IPR030963">
    <property type="entry name" value="DHQ_synth_fam"/>
</dbReference>
<evidence type="ECO:0000256" key="4">
    <source>
        <dbReference type="ARBA" id="ARBA00004496"/>
    </source>
</evidence>
<organism evidence="21 22">
    <name type="scientific">Crenobacter intestini</name>
    <dbReference type="NCBI Taxonomy" id="2563443"/>
    <lineage>
        <taxon>Bacteria</taxon>
        <taxon>Pseudomonadati</taxon>
        <taxon>Pseudomonadota</taxon>
        <taxon>Betaproteobacteria</taxon>
        <taxon>Neisseriales</taxon>
        <taxon>Neisseriaceae</taxon>
        <taxon>Crenobacter</taxon>
    </lineage>
</organism>
<name>A0A4T0UWV3_9NEIS</name>
<feature type="binding site" evidence="18">
    <location>
        <position position="142"/>
    </location>
    <ligand>
        <name>NAD(+)</name>
        <dbReference type="ChEBI" id="CHEBI:57540"/>
    </ligand>
</feature>
<keyword evidence="11 18" id="KW-0479">Metal-binding</keyword>
<comment type="pathway">
    <text evidence="5 18">Metabolic intermediate biosynthesis; chorismate biosynthesis; chorismate from D-erythrose 4-phosphate and phosphoenolpyruvate: step 2/7.</text>
</comment>
<evidence type="ECO:0000256" key="18">
    <source>
        <dbReference type="HAMAP-Rule" id="MF_00110"/>
    </source>
</evidence>